<reference evidence="4" key="1">
    <citation type="submission" date="2019-02" db="EMBL/GenBank/DDBJ databases">
        <authorList>
            <person name="Gruber-Vodicka R. H."/>
            <person name="Seah K. B. B."/>
        </authorList>
    </citation>
    <scope>NUCLEOTIDE SEQUENCE</scope>
    <source>
        <strain evidence="3">BECK_BZ197</strain>
        <strain evidence="4">BECK_BZ198</strain>
        <strain evidence="2">BECK_BZ199</strain>
    </source>
</reference>
<dbReference type="InterPro" id="IPR051083">
    <property type="entry name" value="GrpII_Intron_Splice-Mob/Def"/>
</dbReference>
<dbReference type="EMBL" id="CAADFO010000085">
    <property type="protein sequence ID" value="VFK31481.1"/>
    <property type="molecule type" value="Genomic_DNA"/>
</dbReference>
<accession>A0A451B8P2</accession>
<evidence type="ECO:0000313" key="3">
    <source>
        <dbReference type="EMBL" id="VFK31481.1"/>
    </source>
</evidence>
<dbReference type="EMBL" id="CAADGH010000008">
    <property type="protein sequence ID" value="VFK74650.1"/>
    <property type="molecule type" value="Genomic_DNA"/>
</dbReference>
<organism evidence="4">
    <name type="scientific">Candidatus Kentrum sp. MB</name>
    <dbReference type="NCBI Taxonomy" id="2138164"/>
    <lineage>
        <taxon>Bacteria</taxon>
        <taxon>Pseudomonadati</taxon>
        <taxon>Pseudomonadota</taxon>
        <taxon>Gammaproteobacteria</taxon>
        <taxon>Candidatus Kentrum</taxon>
    </lineage>
</organism>
<dbReference type="EMBL" id="CAADFQ010000008">
    <property type="protein sequence ID" value="VFK29049.1"/>
    <property type="molecule type" value="Genomic_DNA"/>
</dbReference>
<protein>
    <recommendedName>
        <fullName evidence="5">Reverse transcriptase (RNA-dependent DNA polymerase)</fullName>
    </recommendedName>
</protein>
<sequence>MKTRLICKAEREINLYLKRLRTLNATGELLGLIGSIQMFEANLLDNLNALMRELKTRGTFQPKPLRLRRVFIPKGKGKMRPLGIPAVTELHFEVLRQLLSRIDDPLFHEDSYGFRLSVISLAQLSSDAEAGVGPLATRLQRGLGRRHSGILR</sequence>
<dbReference type="PANTHER" id="PTHR34047">
    <property type="entry name" value="NUCLEAR INTRON MATURASE 1, MITOCHONDRIAL-RELATED"/>
    <property type="match status" value="1"/>
</dbReference>
<proteinExistence type="inferred from homology"/>
<gene>
    <name evidence="3" type="ORF">BECKMB1821G_GA0114241_10858</name>
    <name evidence="4" type="ORF">BECKMB1821H_GA0114242_10089</name>
    <name evidence="2" type="ORF">BECKMB1821I_GA0114274_10089</name>
</gene>
<evidence type="ECO:0008006" key="5">
    <source>
        <dbReference type="Google" id="ProtNLM"/>
    </source>
</evidence>
<evidence type="ECO:0000313" key="4">
    <source>
        <dbReference type="EMBL" id="VFK74650.1"/>
    </source>
</evidence>
<dbReference type="AlphaFoldDB" id="A0A451B8P2"/>
<evidence type="ECO:0000313" key="2">
    <source>
        <dbReference type="EMBL" id="VFK29049.1"/>
    </source>
</evidence>
<name>A0A451B8P2_9GAMM</name>
<evidence type="ECO:0000256" key="1">
    <source>
        <dbReference type="ARBA" id="ARBA00034120"/>
    </source>
</evidence>
<comment type="similarity">
    <text evidence="1">Belongs to the bacterial reverse transcriptase family.</text>
</comment>
<dbReference type="PANTHER" id="PTHR34047:SF8">
    <property type="entry name" value="PROTEIN YKFC"/>
    <property type="match status" value="1"/>
</dbReference>